<dbReference type="PROSITE" id="PS51503">
    <property type="entry name" value="HIG1"/>
    <property type="match status" value="1"/>
</dbReference>
<evidence type="ECO:0000256" key="5">
    <source>
        <dbReference type="SAM" id="Phobius"/>
    </source>
</evidence>
<dbReference type="EMBL" id="CAXLJM020000051">
    <property type="protein sequence ID" value="CAL8115462.1"/>
    <property type="molecule type" value="Genomic_DNA"/>
</dbReference>
<proteinExistence type="predicted"/>
<evidence type="ECO:0000256" key="3">
    <source>
        <dbReference type="ARBA" id="ARBA00022989"/>
    </source>
</evidence>
<dbReference type="InterPro" id="IPR007667">
    <property type="entry name" value="Hypoxia_induced_domain"/>
</dbReference>
<dbReference type="PANTHER" id="PTHR12297:SF18">
    <property type="entry name" value="HIG1 DOMAIN FAMILY MEMBER 2A"/>
    <property type="match status" value="1"/>
</dbReference>
<evidence type="ECO:0000313" key="8">
    <source>
        <dbReference type="EMBL" id="CAL8115462.1"/>
    </source>
</evidence>
<reference evidence="8 9" key="1">
    <citation type="submission" date="2024-08" db="EMBL/GenBank/DDBJ databases">
        <authorList>
            <person name="Cucini C."/>
            <person name="Frati F."/>
        </authorList>
    </citation>
    <scope>NUCLEOTIDE SEQUENCE [LARGE SCALE GENOMIC DNA]</scope>
</reference>
<dbReference type="PANTHER" id="PTHR12297">
    <property type="entry name" value="HYPOXIA-INDUCBILE GENE 1 HIG1 -RELATED"/>
    <property type="match status" value="1"/>
</dbReference>
<evidence type="ECO:0000313" key="7">
    <source>
        <dbReference type="EMBL" id="CAL8115460.1"/>
    </source>
</evidence>
<protein>
    <recommendedName>
        <fullName evidence="6">HIG1 domain-containing protein</fullName>
    </recommendedName>
</protein>
<evidence type="ECO:0000256" key="1">
    <source>
        <dbReference type="ARBA" id="ARBA00004325"/>
    </source>
</evidence>
<organism evidence="8 9">
    <name type="scientific">Orchesella dallaii</name>
    <dbReference type="NCBI Taxonomy" id="48710"/>
    <lineage>
        <taxon>Eukaryota</taxon>
        <taxon>Metazoa</taxon>
        <taxon>Ecdysozoa</taxon>
        <taxon>Arthropoda</taxon>
        <taxon>Hexapoda</taxon>
        <taxon>Collembola</taxon>
        <taxon>Entomobryomorpha</taxon>
        <taxon>Entomobryoidea</taxon>
        <taxon>Orchesellidae</taxon>
        <taxon>Orchesellinae</taxon>
        <taxon>Orchesella</taxon>
    </lineage>
</organism>
<evidence type="ECO:0000256" key="2">
    <source>
        <dbReference type="ARBA" id="ARBA00022692"/>
    </source>
</evidence>
<name>A0ABP1QYS9_9HEXA</name>
<feature type="transmembrane region" description="Helical" evidence="5">
    <location>
        <begin position="56"/>
        <end position="75"/>
    </location>
</feature>
<evidence type="ECO:0000313" key="9">
    <source>
        <dbReference type="Proteomes" id="UP001642540"/>
    </source>
</evidence>
<keyword evidence="3 5" id="KW-1133">Transmembrane helix</keyword>
<feature type="transmembrane region" description="Helical" evidence="5">
    <location>
        <begin position="87"/>
        <end position="109"/>
    </location>
</feature>
<feature type="domain" description="HIG1" evidence="6">
    <location>
        <begin position="28"/>
        <end position="119"/>
    </location>
</feature>
<comment type="caution">
    <text evidence="8">The sequence shown here is derived from an EMBL/GenBank/DDBJ whole genome shotgun (WGS) entry which is preliminary data.</text>
</comment>
<evidence type="ECO:0000256" key="4">
    <source>
        <dbReference type="ARBA" id="ARBA00023136"/>
    </source>
</evidence>
<evidence type="ECO:0000259" key="6">
    <source>
        <dbReference type="PROSITE" id="PS51503"/>
    </source>
</evidence>
<keyword evidence="9" id="KW-1185">Reference proteome</keyword>
<dbReference type="Pfam" id="PF04588">
    <property type="entry name" value="HIG_1_N"/>
    <property type="match status" value="1"/>
</dbReference>
<dbReference type="Proteomes" id="UP001642540">
    <property type="component" value="Unassembled WGS sequence"/>
</dbReference>
<keyword evidence="4 5" id="KW-0472">Membrane</keyword>
<sequence>MASDSESNISKKTSEKREIRNAELEWLRFREETLGPAAYQEAAGSKLMRKVKENPFVPIGAFATLGALSYGLWCFRQGRGRDSQMMMRARIAAQGFTIVAIMMGVFVGATPRNSNSNVVVKTEPPPKNVSSS</sequence>
<comment type="subcellular location">
    <subcellularLocation>
        <location evidence="1">Mitochondrion membrane</location>
    </subcellularLocation>
</comment>
<gene>
    <name evidence="7" type="ORF">ODALV1_LOCUS16864</name>
    <name evidence="8" type="ORF">ODALV1_LOCUS16865</name>
</gene>
<dbReference type="Gene3D" id="6.10.140.1320">
    <property type="match status" value="1"/>
</dbReference>
<dbReference type="InterPro" id="IPR050355">
    <property type="entry name" value="RCF1"/>
</dbReference>
<accession>A0ABP1QYS9</accession>
<dbReference type="EMBL" id="CAXLJM020000051">
    <property type="protein sequence ID" value="CAL8115460.1"/>
    <property type="molecule type" value="Genomic_DNA"/>
</dbReference>
<keyword evidence="2 5" id="KW-0812">Transmembrane</keyword>